<comment type="caution">
    <text evidence="1">The sequence shown here is derived from an EMBL/GenBank/DDBJ whole genome shotgun (WGS) entry which is preliminary data.</text>
</comment>
<gene>
    <name evidence="1" type="ORF">S12H4_44301</name>
</gene>
<organism evidence="1">
    <name type="scientific">marine sediment metagenome</name>
    <dbReference type="NCBI Taxonomy" id="412755"/>
    <lineage>
        <taxon>unclassified sequences</taxon>
        <taxon>metagenomes</taxon>
        <taxon>ecological metagenomes</taxon>
    </lineage>
</organism>
<sequence>MRYDKKYQDGEILAFSLSERRAKALDKLEPKALRLSA</sequence>
<dbReference type="AlphaFoldDB" id="X1VHU2"/>
<name>X1VHU2_9ZZZZ</name>
<accession>X1VHU2</accession>
<reference evidence="1" key="1">
    <citation type="journal article" date="2014" name="Front. Microbiol.">
        <title>High frequency of phylogenetically diverse reductive dehalogenase-homologous genes in deep subseafloor sedimentary metagenomes.</title>
        <authorList>
            <person name="Kawai M."/>
            <person name="Futagami T."/>
            <person name="Toyoda A."/>
            <person name="Takaki Y."/>
            <person name="Nishi S."/>
            <person name="Hori S."/>
            <person name="Arai W."/>
            <person name="Tsubouchi T."/>
            <person name="Morono Y."/>
            <person name="Uchiyama I."/>
            <person name="Ito T."/>
            <person name="Fujiyama A."/>
            <person name="Inagaki F."/>
            <person name="Takami H."/>
        </authorList>
    </citation>
    <scope>NUCLEOTIDE SEQUENCE</scope>
    <source>
        <strain evidence="1">Expedition CK06-06</strain>
    </source>
</reference>
<feature type="non-terminal residue" evidence="1">
    <location>
        <position position="37"/>
    </location>
</feature>
<proteinExistence type="predicted"/>
<protein>
    <submittedName>
        <fullName evidence="1">Uncharacterized protein</fullName>
    </submittedName>
</protein>
<dbReference type="EMBL" id="BARW01027284">
    <property type="protein sequence ID" value="GAJ14511.1"/>
    <property type="molecule type" value="Genomic_DNA"/>
</dbReference>
<evidence type="ECO:0000313" key="1">
    <source>
        <dbReference type="EMBL" id="GAJ14511.1"/>
    </source>
</evidence>